<dbReference type="PANTHER" id="PTHR33021:SF489">
    <property type="entry name" value="BASIC BLUE PROTEIN-LIKE"/>
    <property type="match status" value="1"/>
</dbReference>
<evidence type="ECO:0000313" key="7">
    <source>
        <dbReference type="Proteomes" id="UP001443914"/>
    </source>
</evidence>
<dbReference type="InterPro" id="IPR039391">
    <property type="entry name" value="Phytocyanin-like"/>
</dbReference>
<evidence type="ECO:0000256" key="1">
    <source>
        <dbReference type="ARBA" id="ARBA00022723"/>
    </source>
</evidence>
<dbReference type="Proteomes" id="UP001443914">
    <property type="component" value="Unassembled WGS sequence"/>
</dbReference>
<feature type="domain" description="Phytocyanin" evidence="5">
    <location>
        <begin position="25"/>
        <end position="125"/>
    </location>
</feature>
<proteinExistence type="predicted"/>
<gene>
    <name evidence="6" type="ORF">RND81_08G093600</name>
</gene>
<evidence type="ECO:0000256" key="4">
    <source>
        <dbReference type="SAM" id="SignalP"/>
    </source>
</evidence>
<evidence type="ECO:0000259" key="5">
    <source>
        <dbReference type="PROSITE" id="PS51485"/>
    </source>
</evidence>
<dbReference type="GO" id="GO:0046872">
    <property type="term" value="F:metal ion binding"/>
    <property type="evidence" value="ECO:0007669"/>
    <property type="project" value="UniProtKB-KW"/>
</dbReference>
<accession>A0AAW1J5I5</accession>
<dbReference type="EMBL" id="JBDFQZ010000008">
    <property type="protein sequence ID" value="KAK9698287.1"/>
    <property type="molecule type" value="Genomic_DNA"/>
</dbReference>
<feature type="signal peptide" evidence="4">
    <location>
        <begin position="1"/>
        <end position="25"/>
    </location>
</feature>
<dbReference type="Pfam" id="PF02298">
    <property type="entry name" value="Cu_bind_like"/>
    <property type="match status" value="1"/>
</dbReference>
<keyword evidence="2" id="KW-0325">Glycoprotein</keyword>
<dbReference type="SUPFAM" id="SSF49503">
    <property type="entry name" value="Cupredoxins"/>
    <property type="match status" value="1"/>
</dbReference>
<feature type="region of interest" description="Disordered" evidence="3">
    <location>
        <begin position="129"/>
        <end position="154"/>
    </location>
</feature>
<dbReference type="AlphaFoldDB" id="A0AAW1J5I5"/>
<sequence length="182" mass="18950">MGISKTTTYWVIALVILIAKPACGAQHVVGGSQGWDQSTDYDTWAKSQTFKVGDTLVFKYTTGLHSVVELGSESEYNKCDISNAANSFNGGNNVVKLDKVGTKYYACGTSGHCSSGMKLKVNVVAANSSPSSSSSSSSPSSSSTSTPSSSSSSSASRAFTLVNKFSYSASLVALVLLLSFSF</sequence>
<evidence type="ECO:0000256" key="2">
    <source>
        <dbReference type="ARBA" id="ARBA00023180"/>
    </source>
</evidence>
<evidence type="ECO:0000256" key="3">
    <source>
        <dbReference type="SAM" id="MobiDB-lite"/>
    </source>
</evidence>
<dbReference type="InterPro" id="IPR008972">
    <property type="entry name" value="Cupredoxin"/>
</dbReference>
<name>A0AAW1J5I5_SAPOF</name>
<dbReference type="PROSITE" id="PS51485">
    <property type="entry name" value="PHYTOCYANIN"/>
    <property type="match status" value="1"/>
</dbReference>
<keyword evidence="1" id="KW-0479">Metal-binding</keyword>
<dbReference type="GO" id="GO:0009055">
    <property type="term" value="F:electron transfer activity"/>
    <property type="evidence" value="ECO:0007669"/>
    <property type="project" value="InterPro"/>
</dbReference>
<dbReference type="InterPro" id="IPR003245">
    <property type="entry name" value="Phytocyanin_dom"/>
</dbReference>
<dbReference type="FunFam" id="2.60.40.420:FF:000003">
    <property type="entry name" value="Blue copper"/>
    <property type="match status" value="1"/>
</dbReference>
<dbReference type="CDD" id="cd04216">
    <property type="entry name" value="Phytocyanin"/>
    <property type="match status" value="1"/>
</dbReference>
<dbReference type="GO" id="GO:0005886">
    <property type="term" value="C:plasma membrane"/>
    <property type="evidence" value="ECO:0007669"/>
    <property type="project" value="TreeGrafter"/>
</dbReference>
<keyword evidence="4" id="KW-0732">Signal</keyword>
<evidence type="ECO:0000313" key="6">
    <source>
        <dbReference type="EMBL" id="KAK9698287.1"/>
    </source>
</evidence>
<protein>
    <recommendedName>
        <fullName evidence="5">Phytocyanin domain-containing protein</fullName>
    </recommendedName>
</protein>
<comment type="caution">
    <text evidence="6">The sequence shown here is derived from an EMBL/GenBank/DDBJ whole genome shotgun (WGS) entry which is preliminary data.</text>
</comment>
<organism evidence="6 7">
    <name type="scientific">Saponaria officinalis</name>
    <name type="common">Common soapwort</name>
    <name type="synonym">Lychnis saponaria</name>
    <dbReference type="NCBI Taxonomy" id="3572"/>
    <lineage>
        <taxon>Eukaryota</taxon>
        <taxon>Viridiplantae</taxon>
        <taxon>Streptophyta</taxon>
        <taxon>Embryophyta</taxon>
        <taxon>Tracheophyta</taxon>
        <taxon>Spermatophyta</taxon>
        <taxon>Magnoliopsida</taxon>
        <taxon>eudicotyledons</taxon>
        <taxon>Gunneridae</taxon>
        <taxon>Pentapetalae</taxon>
        <taxon>Caryophyllales</taxon>
        <taxon>Caryophyllaceae</taxon>
        <taxon>Caryophylleae</taxon>
        <taxon>Saponaria</taxon>
    </lineage>
</organism>
<reference evidence="6" key="1">
    <citation type="submission" date="2024-03" db="EMBL/GenBank/DDBJ databases">
        <title>WGS assembly of Saponaria officinalis var. Norfolk2.</title>
        <authorList>
            <person name="Jenkins J."/>
            <person name="Shu S."/>
            <person name="Grimwood J."/>
            <person name="Barry K."/>
            <person name="Goodstein D."/>
            <person name="Schmutz J."/>
            <person name="Leebens-Mack J."/>
            <person name="Osbourn A."/>
        </authorList>
    </citation>
    <scope>NUCLEOTIDE SEQUENCE [LARGE SCALE GENOMIC DNA]</scope>
    <source>
        <strain evidence="6">JIC</strain>
    </source>
</reference>
<dbReference type="Gene3D" id="2.60.40.420">
    <property type="entry name" value="Cupredoxins - blue copper proteins"/>
    <property type="match status" value="1"/>
</dbReference>
<dbReference type="PANTHER" id="PTHR33021">
    <property type="entry name" value="BLUE COPPER PROTEIN"/>
    <property type="match status" value="1"/>
</dbReference>
<feature type="chain" id="PRO_5043732658" description="Phytocyanin domain-containing protein" evidence="4">
    <location>
        <begin position="26"/>
        <end position="182"/>
    </location>
</feature>
<keyword evidence="7" id="KW-1185">Reference proteome</keyword>